<feature type="domain" description="TIR" evidence="2">
    <location>
        <begin position="160"/>
        <end position="301"/>
    </location>
</feature>
<reference evidence="3" key="1">
    <citation type="submission" date="2020-06" db="EMBL/GenBank/DDBJ databases">
        <title>WGS assembly of Ceratodon purpureus strain R40.</title>
        <authorList>
            <person name="Carey S.B."/>
            <person name="Jenkins J."/>
            <person name="Shu S."/>
            <person name="Lovell J.T."/>
            <person name="Sreedasyam A."/>
            <person name="Maumus F."/>
            <person name="Tiley G.P."/>
            <person name="Fernandez-Pozo N."/>
            <person name="Barry K."/>
            <person name="Chen C."/>
            <person name="Wang M."/>
            <person name="Lipzen A."/>
            <person name="Daum C."/>
            <person name="Saski C.A."/>
            <person name="Payton A.C."/>
            <person name="Mcbreen J.C."/>
            <person name="Conrad R.E."/>
            <person name="Kollar L.M."/>
            <person name="Olsson S."/>
            <person name="Huttunen S."/>
            <person name="Landis J.B."/>
            <person name="Wickett N.J."/>
            <person name="Johnson M.G."/>
            <person name="Rensing S.A."/>
            <person name="Grimwood J."/>
            <person name="Schmutz J."/>
            <person name="Mcdaniel S.F."/>
        </authorList>
    </citation>
    <scope>NUCLEOTIDE SEQUENCE</scope>
    <source>
        <strain evidence="3">R40</strain>
    </source>
</reference>
<dbReference type="SMART" id="SM00255">
    <property type="entry name" value="TIR"/>
    <property type="match status" value="1"/>
</dbReference>
<evidence type="ECO:0000313" key="3">
    <source>
        <dbReference type="EMBL" id="KAG0561855.1"/>
    </source>
</evidence>
<dbReference type="SUPFAM" id="SSF52540">
    <property type="entry name" value="P-loop containing nucleoside triphosphate hydrolases"/>
    <property type="match status" value="1"/>
</dbReference>
<dbReference type="PRINTS" id="PR00364">
    <property type="entry name" value="DISEASERSIST"/>
</dbReference>
<dbReference type="Gene3D" id="3.40.50.10140">
    <property type="entry name" value="Toll/interleukin-1 receptor homology (TIR) domain"/>
    <property type="match status" value="1"/>
</dbReference>
<dbReference type="PROSITE" id="PS50104">
    <property type="entry name" value="TIR"/>
    <property type="match status" value="1"/>
</dbReference>
<organism evidence="3 4">
    <name type="scientific">Ceratodon purpureus</name>
    <name type="common">Fire moss</name>
    <name type="synonym">Dicranum purpureum</name>
    <dbReference type="NCBI Taxonomy" id="3225"/>
    <lineage>
        <taxon>Eukaryota</taxon>
        <taxon>Viridiplantae</taxon>
        <taxon>Streptophyta</taxon>
        <taxon>Embryophyta</taxon>
        <taxon>Bryophyta</taxon>
        <taxon>Bryophytina</taxon>
        <taxon>Bryopsida</taxon>
        <taxon>Dicranidae</taxon>
        <taxon>Pseudoditrichales</taxon>
        <taxon>Ditrichaceae</taxon>
        <taxon>Ceratodon</taxon>
    </lineage>
</organism>
<evidence type="ECO:0000256" key="1">
    <source>
        <dbReference type="SAM" id="MobiDB-lite"/>
    </source>
</evidence>
<accession>A0A8T0GU05</accession>
<dbReference type="Gene3D" id="3.80.10.10">
    <property type="entry name" value="Ribonuclease Inhibitor"/>
    <property type="match status" value="1"/>
</dbReference>
<dbReference type="AlphaFoldDB" id="A0A8T0GU05"/>
<dbReference type="GO" id="GO:0006952">
    <property type="term" value="P:defense response"/>
    <property type="evidence" value="ECO:0007669"/>
    <property type="project" value="InterPro"/>
</dbReference>
<dbReference type="InterPro" id="IPR035897">
    <property type="entry name" value="Toll_tir_struct_dom_sf"/>
</dbReference>
<dbReference type="Proteomes" id="UP000822688">
    <property type="component" value="Chromosome 9"/>
</dbReference>
<gene>
    <name evidence="3" type="ORF">KC19_9G098000</name>
</gene>
<dbReference type="InterPro" id="IPR000157">
    <property type="entry name" value="TIR_dom"/>
</dbReference>
<dbReference type="InterPro" id="IPR027417">
    <property type="entry name" value="P-loop_NTPase"/>
</dbReference>
<dbReference type="Pfam" id="PF13676">
    <property type="entry name" value="TIR_2"/>
    <property type="match status" value="1"/>
</dbReference>
<proteinExistence type="predicted"/>
<evidence type="ECO:0000259" key="2">
    <source>
        <dbReference type="PROSITE" id="PS50104"/>
    </source>
</evidence>
<keyword evidence="4" id="KW-1185">Reference proteome</keyword>
<dbReference type="InterPro" id="IPR044974">
    <property type="entry name" value="Disease_R_plants"/>
</dbReference>
<feature type="region of interest" description="Disordered" evidence="1">
    <location>
        <begin position="53"/>
        <end position="75"/>
    </location>
</feature>
<name>A0A8T0GU05_CERPU</name>
<dbReference type="SUPFAM" id="SSF52200">
    <property type="entry name" value="Toll/Interleukin receptor TIR domain"/>
    <property type="match status" value="1"/>
</dbReference>
<dbReference type="PANTHER" id="PTHR11017:SF579">
    <property type="entry name" value="TIR DOMAIN-CONTAINING PROTEIN"/>
    <property type="match status" value="1"/>
</dbReference>
<dbReference type="EMBL" id="CM026430">
    <property type="protein sequence ID" value="KAG0561855.1"/>
    <property type="molecule type" value="Genomic_DNA"/>
</dbReference>
<dbReference type="InterPro" id="IPR032675">
    <property type="entry name" value="LRR_dom_sf"/>
</dbReference>
<comment type="caution">
    <text evidence="3">The sequence shown here is derived from an EMBL/GenBank/DDBJ whole genome shotgun (WGS) entry which is preliminary data.</text>
</comment>
<dbReference type="SUPFAM" id="SSF52058">
    <property type="entry name" value="L domain-like"/>
    <property type="match status" value="1"/>
</dbReference>
<protein>
    <recommendedName>
        <fullName evidence="2">TIR domain-containing protein</fullName>
    </recommendedName>
</protein>
<sequence>MQHNLNGEFHRSFCLRCRELALEGDFESLGMGGASSILAGCSTRHNKQAITESTSLSAAVESGNAAGQDNKEGRSLTELGRDVINGVSGPTMLCDVQQLQYSSECSRHEQATQKRKFLDMTSPPKRSCHPINQSGCDNLLQRSGGVQNVRHASSIKIDGAKHKVFLSHSGAQKDFVEQLCENLEARGYIFPFFDQRHHSLPKGKDFVPFINEAAQQCHVAVIVLSKDFLCSKWPMIELAEFHAAQQAGNQQLNMLPLFYKLAVEDLDDRAIEDRWLPRWRQLAEDDKRIDVEKWSAAVGALRKANGLIFGKNGTSEVGYRKEVVQTIFRLSPPDLLYGSSRDMVGYDRMCEIARNRFVRHKRVGAAVLGLYGTTGRGKTTLCKALCDHFSAEFLGRVCHVELGEMSRMKPEKMMLKRLKLMLKSLRLMLKNLCGIERDVLDGITDVRQGLELMRVHVHREPVFLAIDNVTGDEISLGEAREYLMVGFHPQSRILITSRSEANVQELLSGIEFCMPMPRLRVKEAGEIFLRSAAPMKSISELTDDEQRIVGICIQQCLFESESDEVSCELDVEEKQLLSDSDFRGSDWRSYHPLALSALGDFFRRYSSNTHMLRWKDHLETSGDPLKDVWSSQNSIGRKLGLQFRSLHPREQLLFLDIALYMSSSFWSDPSGSRWLEWISELHDVDVPVMARKLQDLTRSGMIIYKDANIDKSADLRYSVPVPTLYKGFAKCYATEHGLKGLTNNSWGVCESSGAAENRHSPLSDLVRLRVFDLCRASARLLASKTTQELHNLEVLHLHSCPNLTELDLQGLDSLRHLELVKLKRLVTVTLSGSSGADRNGGIYDSLRSVILDELDSLTHGPDLRSCRSLHWLRVGQCPKWTNLEQINECRDLKDLELKLDPQQWASIPIVESLPSLQYFRIDVLHNVDVDKVVSAVQDLACRDQIGNHKAFMLAELLRHLRSVRVDVLSSDVVYKDEDWVAIVWNRRGFDKLLVCGTRV</sequence>
<evidence type="ECO:0000313" key="4">
    <source>
        <dbReference type="Proteomes" id="UP000822688"/>
    </source>
</evidence>
<dbReference type="GO" id="GO:0007165">
    <property type="term" value="P:signal transduction"/>
    <property type="evidence" value="ECO:0007669"/>
    <property type="project" value="InterPro"/>
</dbReference>
<dbReference type="Gene3D" id="3.40.50.300">
    <property type="entry name" value="P-loop containing nucleotide triphosphate hydrolases"/>
    <property type="match status" value="1"/>
</dbReference>
<dbReference type="PANTHER" id="PTHR11017">
    <property type="entry name" value="LEUCINE-RICH REPEAT-CONTAINING PROTEIN"/>
    <property type="match status" value="1"/>
</dbReference>